<dbReference type="OMA" id="FKWLDSA"/>
<name>D8RJI8_SELML</name>
<evidence type="ECO:0000256" key="8">
    <source>
        <dbReference type="ARBA" id="ARBA00045204"/>
    </source>
</evidence>
<evidence type="ECO:0000256" key="3">
    <source>
        <dbReference type="ARBA" id="ARBA00017059"/>
    </source>
</evidence>
<keyword evidence="5" id="KW-0256">Endoplasmic reticulum</keyword>
<proteinExistence type="inferred from homology"/>
<evidence type="ECO:0000256" key="6">
    <source>
        <dbReference type="ARBA" id="ARBA00022989"/>
    </source>
</evidence>
<evidence type="ECO:0000256" key="7">
    <source>
        <dbReference type="ARBA" id="ARBA00023136"/>
    </source>
</evidence>
<feature type="transmembrane region" description="Helical" evidence="9">
    <location>
        <begin position="36"/>
        <end position="56"/>
    </location>
</feature>
<dbReference type="GO" id="GO:0045047">
    <property type="term" value="P:protein targeting to ER"/>
    <property type="evidence" value="ECO:0000318"/>
    <property type="project" value="GO_Central"/>
</dbReference>
<evidence type="ECO:0000313" key="11">
    <source>
        <dbReference type="Proteomes" id="UP000001514"/>
    </source>
</evidence>
<keyword evidence="6 9" id="KW-1133">Transmembrane helix</keyword>
<feature type="transmembrane region" description="Helical" evidence="9">
    <location>
        <begin position="12"/>
        <end position="30"/>
    </location>
</feature>
<evidence type="ECO:0000256" key="2">
    <source>
        <dbReference type="ARBA" id="ARBA00005245"/>
    </source>
</evidence>
<dbReference type="STRING" id="88036.D8RJI8"/>
<keyword evidence="11" id="KW-1185">Reference proteome</keyword>
<organism evidence="11">
    <name type="scientific">Selaginella moellendorffii</name>
    <name type="common">Spikemoss</name>
    <dbReference type="NCBI Taxonomy" id="88036"/>
    <lineage>
        <taxon>Eukaryota</taxon>
        <taxon>Viridiplantae</taxon>
        <taxon>Streptophyta</taxon>
        <taxon>Embryophyta</taxon>
        <taxon>Tracheophyta</taxon>
        <taxon>Lycopodiopsida</taxon>
        <taxon>Selaginellales</taxon>
        <taxon>Selaginellaceae</taxon>
        <taxon>Selaginella</taxon>
    </lineage>
</organism>
<dbReference type="EMBL" id="GL377581">
    <property type="protein sequence ID" value="EFJ27913.1"/>
    <property type="molecule type" value="Genomic_DNA"/>
</dbReference>
<dbReference type="Pfam" id="PF06645">
    <property type="entry name" value="SPC12"/>
    <property type="match status" value="1"/>
</dbReference>
<comment type="function">
    <text evidence="8">Component of the signal peptidase complex (SPC) which catalyzes the cleavage of N-terminal signal sequences from nascent proteins as they are translocated into the lumen of the endoplasmic reticulum. Dispensable for SPC enzymatic activity.</text>
</comment>
<dbReference type="eggNOG" id="KOG4112">
    <property type="taxonomic scope" value="Eukaryota"/>
</dbReference>
<comment type="similarity">
    <text evidence="2">Belongs to the SPCS1 family.</text>
</comment>
<keyword evidence="4 9" id="KW-0812">Transmembrane</keyword>
<protein>
    <recommendedName>
        <fullName evidence="3">Signal peptidase complex subunit 1</fullName>
    </recommendedName>
</protein>
<comment type="subcellular location">
    <subcellularLocation>
        <location evidence="1">Endoplasmic reticulum membrane</location>
        <topology evidence="1">Multi-pass membrane protein</topology>
    </subcellularLocation>
</comment>
<dbReference type="FunCoup" id="D8RJI8">
    <property type="interactions" value="1994"/>
</dbReference>
<dbReference type="InterPro" id="IPR009542">
    <property type="entry name" value="Spc1/SPCS1"/>
</dbReference>
<dbReference type="PANTHER" id="PTHR13202">
    <property type="entry name" value="MICROSOMAL SIGNAL PEPTIDASE 12 KDA SUBUNIT"/>
    <property type="match status" value="1"/>
</dbReference>
<dbReference type="Gramene" id="EFJ27913">
    <property type="protein sequence ID" value="EFJ27913"/>
    <property type="gene ID" value="SELMODRAFT_95228"/>
</dbReference>
<evidence type="ECO:0000256" key="1">
    <source>
        <dbReference type="ARBA" id="ARBA00004477"/>
    </source>
</evidence>
<evidence type="ECO:0000256" key="5">
    <source>
        <dbReference type="ARBA" id="ARBA00022824"/>
    </source>
</evidence>
<accession>D8RJI8</accession>
<dbReference type="OrthoDB" id="263893at2759"/>
<dbReference type="PANTHER" id="PTHR13202:SF0">
    <property type="entry name" value="SIGNAL PEPTIDASE COMPLEX SUBUNIT 1"/>
    <property type="match status" value="1"/>
</dbReference>
<sequence length="99" mass="10874">MDWKGQKLAEELMQYMLVGWAIAAFLAGYFRTSFQLMMLVYAGGVILTVLITVPNWPFFNRHSLKWLDPDVAAASINPVKTKAAASAAAAGKKKGSRPK</sequence>
<dbReference type="HOGENOM" id="CLU_134505_0_1_1"/>
<dbReference type="AlphaFoldDB" id="D8RJI8"/>
<gene>
    <name evidence="10" type="ORF">SELMODRAFT_95228</name>
</gene>
<evidence type="ECO:0000313" key="10">
    <source>
        <dbReference type="EMBL" id="EFJ27913.1"/>
    </source>
</evidence>
<dbReference type="GO" id="GO:0005787">
    <property type="term" value="C:signal peptidase complex"/>
    <property type="evidence" value="ECO:0000318"/>
    <property type="project" value="GO_Central"/>
</dbReference>
<evidence type="ECO:0000256" key="9">
    <source>
        <dbReference type="SAM" id="Phobius"/>
    </source>
</evidence>
<evidence type="ECO:0000256" key="4">
    <source>
        <dbReference type="ARBA" id="ARBA00022692"/>
    </source>
</evidence>
<dbReference type="KEGG" id="smo:SELMODRAFT_95228"/>
<reference evidence="10 11" key="1">
    <citation type="journal article" date="2011" name="Science">
        <title>The Selaginella genome identifies genetic changes associated with the evolution of vascular plants.</title>
        <authorList>
            <person name="Banks J.A."/>
            <person name="Nishiyama T."/>
            <person name="Hasebe M."/>
            <person name="Bowman J.L."/>
            <person name="Gribskov M."/>
            <person name="dePamphilis C."/>
            <person name="Albert V.A."/>
            <person name="Aono N."/>
            <person name="Aoyama T."/>
            <person name="Ambrose B.A."/>
            <person name="Ashton N.W."/>
            <person name="Axtell M.J."/>
            <person name="Barker E."/>
            <person name="Barker M.S."/>
            <person name="Bennetzen J.L."/>
            <person name="Bonawitz N.D."/>
            <person name="Chapple C."/>
            <person name="Cheng C."/>
            <person name="Correa L.G."/>
            <person name="Dacre M."/>
            <person name="DeBarry J."/>
            <person name="Dreyer I."/>
            <person name="Elias M."/>
            <person name="Engstrom E.M."/>
            <person name="Estelle M."/>
            <person name="Feng L."/>
            <person name="Finet C."/>
            <person name="Floyd S.K."/>
            <person name="Frommer W.B."/>
            <person name="Fujita T."/>
            <person name="Gramzow L."/>
            <person name="Gutensohn M."/>
            <person name="Harholt J."/>
            <person name="Hattori M."/>
            <person name="Heyl A."/>
            <person name="Hirai T."/>
            <person name="Hiwatashi Y."/>
            <person name="Ishikawa M."/>
            <person name="Iwata M."/>
            <person name="Karol K.G."/>
            <person name="Koehler B."/>
            <person name="Kolukisaoglu U."/>
            <person name="Kubo M."/>
            <person name="Kurata T."/>
            <person name="Lalonde S."/>
            <person name="Li K."/>
            <person name="Li Y."/>
            <person name="Litt A."/>
            <person name="Lyons E."/>
            <person name="Manning G."/>
            <person name="Maruyama T."/>
            <person name="Michael T.P."/>
            <person name="Mikami K."/>
            <person name="Miyazaki S."/>
            <person name="Morinaga S."/>
            <person name="Murata T."/>
            <person name="Mueller-Roeber B."/>
            <person name="Nelson D.R."/>
            <person name="Obara M."/>
            <person name="Oguri Y."/>
            <person name="Olmstead R.G."/>
            <person name="Onodera N."/>
            <person name="Petersen B.L."/>
            <person name="Pils B."/>
            <person name="Prigge M."/>
            <person name="Rensing S.A."/>
            <person name="Riano-Pachon D.M."/>
            <person name="Roberts A.W."/>
            <person name="Sato Y."/>
            <person name="Scheller H.V."/>
            <person name="Schulz B."/>
            <person name="Schulz C."/>
            <person name="Shakirov E.V."/>
            <person name="Shibagaki N."/>
            <person name="Shinohara N."/>
            <person name="Shippen D.E."/>
            <person name="Soerensen I."/>
            <person name="Sotooka R."/>
            <person name="Sugimoto N."/>
            <person name="Sugita M."/>
            <person name="Sumikawa N."/>
            <person name="Tanurdzic M."/>
            <person name="Theissen G."/>
            <person name="Ulvskov P."/>
            <person name="Wakazuki S."/>
            <person name="Weng J.K."/>
            <person name="Willats W.W."/>
            <person name="Wipf D."/>
            <person name="Wolf P.G."/>
            <person name="Yang L."/>
            <person name="Zimmer A.D."/>
            <person name="Zhu Q."/>
            <person name="Mitros T."/>
            <person name="Hellsten U."/>
            <person name="Loque D."/>
            <person name="Otillar R."/>
            <person name="Salamov A."/>
            <person name="Schmutz J."/>
            <person name="Shapiro H."/>
            <person name="Lindquist E."/>
            <person name="Lucas S."/>
            <person name="Rokhsar D."/>
            <person name="Grigoriev I.V."/>
        </authorList>
    </citation>
    <scope>NUCLEOTIDE SEQUENCE [LARGE SCALE GENOMIC DNA]</scope>
</reference>
<keyword evidence="7 9" id="KW-0472">Membrane</keyword>
<dbReference type="InParanoid" id="D8RJI8"/>
<dbReference type="GO" id="GO:0006465">
    <property type="term" value="P:signal peptide processing"/>
    <property type="evidence" value="ECO:0000318"/>
    <property type="project" value="GO_Central"/>
</dbReference>
<dbReference type="Proteomes" id="UP000001514">
    <property type="component" value="Unassembled WGS sequence"/>
</dbReference>